<name>A0A1M6JTP9_9BRAD</name>
<gene>
    <name evidence="3" type="ORF">SAMN05444159_0775</name>
</gene>
<proteinExistence type="predicted"/>
<feature type="domain" description="Solute-binding protein family 3/N-terminal" evidence="2">
    <location>
        <begin position="55"/>
        <end position="284"/>
    </location>
</feature>
<dbReference type="Proteomes" id="UP000189935">
    <property type="component" value="Chromosome I"/>
</dbReference>
<sequence length="292" mass="31889">MTTSDDSKISEDRREALRYAFAVGSGAALASALTSPASAQASPDNTLDRIRANKVLRIAVLPGELPYFNKDLATGTWSGFSIEMANDIAKLLDVQLEYTESTYGNSILDLQSNKIDLGFALNPTPQRALVVDFTATVFPHPFGAMLKKGLEAKSWADINKPDVKIAVDVGSANETVARRFAPNATIKSLKSRDEVMLEMSSGRVDCVVNALVLGLTAIAKNPNLGTYKILQSPSVAIPSSMAVRREPDKRWRDFLSVWVDYNRGIGQMREWFVKGLSLANVKPEDVPVELNI</sequence>
<dbReference type="AlphaFoldDB" id="A0A1M6JTP9"/>
<dbReference type="EMBL" id="LT670844">
    <property type="protein sequence ID" value="SHJ50114.1"/>
    <property type="molecule type" value="Genomic_DNA"/>
</dbReference>
<protein>
    <submittedName>
        <fullName evidence="3">Amino acid ABC transporter substrate-binding protein, PAAT family</fullName>
    </submittedName>
</protein>
<evidence type="ECO:0000313" key="3">
    <source>
        <dbReference type="EMBL" id="SHJ50114.1"/>
    </source>
</evidence>
<dbReference type="InterPro" id="IPR001638">
    <property type="entry name" value="Solute-binding_3/MltF_N"/>
</dbReference>
<dbReference type="SMART" id="SM00062">
    <property type="entry name" value="PBPb"/>
    <property type="match status" value="1"/>
</dbReference>
<dbReference type="InterPro" id="IPR006311">
    <property type="entry name" value="TAT_signal"/>
</dbReference>
<dbReference type="PROSITE" id="PS51318">
    <property type="entry name" value="TAT"/>
    <property type="match status" value="1"/>
</dbReference>
<dbReference type="Pfam" id="PF00497">
    <property type="entry name" value="SBP_bac_3"/>
    <property type="match status" value="1"/>
</dbReference>
<evidence type="ECO:0000313" key="4">
    <source>
        <dbReference type="Proteomes" id="UP000189935"/>
    </source>
</evidence>
<dbReference type="RefSeq" id="WP_079536984.1">
    <property type="nucleotide sequence ID" value="NZ_LT670844.1"/>
</dbReference>
<evidence type="ECO:0000259" key="2">
    <source>
        <dbReference type="SMART" id="SM00062"/>
    </source>
</evidence>
<dbReference type="Gene3D" id="3.40.190.10">
    <property type="entry name" value="Periplasmic binding protein-like II"/>
    <property type="match status" value="2"/>
</dbReference>
<keyword evidence="1" id="KW-0732">Signal</keyword>
<dbReference type="OrthoDB" id="9791339at2"/>
<dbReference type="PANTHER" id="PTHR35936:SF17">
    <property type="entry name" value="ARGININE-BINDING EXTRACELLULAR PROTEIN ARTP"/>
    <property type="match status" value="1"/>
</dbReference>
<accession>A0A1M6JTP9</accession>
<evidence type="ECO:0000256" key="1">
    <source>
        <dbReference type="ARBA" id="ARBA00022729"/>
    </source>
</evidence>
<dbReference type="PANTHER" id="PTHR35936">
    <property type="entry name" value="MEMBRANE-BOUND LYTIC MUREIN TRANSGLYCOSYLASE F"/>
    <property type="match status" value="1"/>
</dbReference>
<reference evidence="3 4" key="1">
    <citation type="submission" date="2016-11" db="EMBL/GenBank/DDBJ databases">
        <authorList>
            <person name="Jaros S."/>
            <person name="Januszkiewicz K."/>
            <person name="Wedrychowicz H."/>
        </authorList>
    </citation>
    <scope>NUCLEOTIDE SEQUENCE [LARGE SCALE GENOMIC DNA]</scope>
    <source>
        <strain evidence="3 4">GAS499</strain>
    </source>
</reference>
<dbReference type="SUPFAM" id="SSF53850">
    <property type="entry name" value="Periplasmic binding protein-like II"/>
    <property type="match status" value="1"/>
</dbReference>
<organism evidence="3 4">
    <name type="scientific">Bradyrhizobium lablabi</name>
    <dbReference type="NCBI Taxonomy" id="722472"/>
    <lineage>
        <taxon>Bacteria</taxon>
        <taxon>Pseudomonadati</taxon>
        <taxon>Pseudomonadota</taxon>
        <taxon>Alphaproteobacteria</taxon>
        <taxon>Hyphomicrobiales</taxon>
        <taxon>Nitrobacteraceae</taxon>
        <taxon>Bradyrhizobium</taxon>
    </lineage>
</organism>